<evidence type="ECO:0000256" key="1">
    <source>
        <dbReference type="ARBA" id="ARBA00004448"/>
    </source>
</evidence>
<gene>
    <name evidence="12" type="ORF">HNAJ_LOCUS1902</name>
</gene>
<dbReference type="InterPro" id="IPR018108">
    <property type="entry name" value="MCP_transmembrane"/>
</dbReference>
<evidence type="ECO:0000256" key="11">
    <source>
        <dbReference type="RuleBase" id="RU000488"/>
    </source>
</evidence>
<evidence type="ECO:0000256" key="8">
    <source>
        <dbReference type="ARBA" id="ARBA00023128"/>
    </source>
</evidence>
<dbReference type="SUPFAM" id="SSF103506">
    <property type="entry name" value="Mitochondrial carrier"/>
    <property type="match status" value="1"/>
</dbReference>
<feature type="repeat" description="Solcar" evidence="10">
    <location>
        <begin position="3"/>
        <end position="154"/>
    </location>
</feature>
<comment type="subcellular location">
    <subcellularLocation>
        <location evidence="1">Mitochondrion inner membrane</location>
        <topology evidence="1">Multi-pass membrane protein</topology>
    </subcellularLocation>
</comment>
<feature type="repeat" description="Solcar" evidence="10">
    <location>
        <begin position="166"/>
        <end position="248"/>
    </location>
</feature>
<evidence type="ECO:0000256" key="2">
    <source>
        <dbReference type="ARBA" id="ARBA00006375"/>
    </source>
</evidence>
<evidence type="ECO:0000313" key="13">
    <source>
        <dbReference type="Proteomes" id="UP000278807"/>
    </source>
</evidence>
<dbReference type="GO" id="GO:0015218">
    <property type="term" value="F:pyrimidine nucleotide transmembrane transporter activity"/>
    <property type="evidence" value="ECO:0007669"/>
    <property type="project" value="InterPro"/>
</dbReference>
<name>A0A0R3T4C2_RODNA</name>
<dbReference type="EMBL" id="UZAE01000825">
    <property type="protein sequence ID" value="VDN97761.1"/>
    <property type="molecule type" value="Genomic_DNA"/>
</dbReference>
<evidence type="ECO:0000256" key="5">
    <source>
        <dbReference type="ARBA" id="ARBA00022737"/>
    </source>
</evidence>
<dbReference type="STRING" id="102285.A0A0R3T4C2"/>
<sequence length="338" mass="36805">MLDETAAHVLGGGIGGTVGAICTCPLELVKTRFQSSQGNSISGSCSSRPPSSATMNLASSSVLIRSAQTAAITTQPSAKFDVTRIPTNLPHKSISFSPQFCKDFLLRSKIIQCMRDVCRTEGYRALFKGLVPTLVGVLPSRCIYFCAYHEGQKFFQQYFPEGHSAVFMLAAGCGSITASTVTNPIWYIKTRLQLDSRPKAAPVTVWDIIKSTYREYGLRGFYRGISASYIGSLETALNFVVYEHVKGTLLFWGQKRNRQTEMAAIAAEDGVGNWEECANGEVDESGQCFRGSQGGSKLSANSDMIICMGASALSKFVAITASYPHVFIFRHILLSFIC</sequence>
<dbReference type="PANTHER" id="PTHR45829:SF4">
    <property type="entry name" value="MITOCHONDRIAL CARRIER PROTEIN RIM2"/>
    <property type="match status" value="1"/>
</dbReference>
<dbReference type="PROSITE" id="PS50920">
    <property type="entry name" value="SOLCAR"/>
    <property type="match status" value="2"/>
</dbReference>
<dbReference type="Gene3D" id="1.50.40.10">
    <property type="entry name" value="Mitochondrial carrier domain"/>
    <property type="match status" value="2"/>
</dbReference>
<dbReference type="InterPro" id="IPR049562">
    <property type="entry name" value="SLC25A33/36-like"/>
</dbReference>
<dbReference type="AlphaFoldDB" id="A0A0R3T4C2"/>
<dbReference type="GO" id="GO:0005743">
    <property type="term" value="C:mitochondrial inner membrane"/>
    <property type="evidence" value="ECO:0007669"/>
    <property type="project" value="UniProtKB-SubCell"/>
</dbReference>
<evidence type="ECO:0000256" key="9">
    <source>
        <dbReference type="ARBA" id="ARBA00023136"/>
    </source>
</evidence>
<keyword evidence="3 11" id="KW-0813">Transport</keyword>
<reference evidence="14" key="1">
    <citation type="submission" date="2017-02" db="UniProtKB">
        <authorList>
            <consortium name="WormBaseParasite"/>
        </authorList>
    </citation>
    <scope>IDENTIFICATION</scope>
</reference>
<keyword evidence="8" id="KW-0496">Mitochondrion</keyword>
<dbReference type="PANTHER" id="PTHR45829">
    <property type="entry name" value="MITOCHONDRIAL CARRIER PROTEIN RIM2"/>
    <property type="match status" value="1"/>
</dbReference>
<evidence type="ECO:0000256" key="3">
    <source>
        <dbReference type="ARBA" id="ARBA00022448"/>
    </source>
</evidence>
<dbReference type="GO" id="GO:1990519">
    <property type="term" value="P:pyrimidine nucleotide import into mitochondrion"/>
    <property type="evidence" value="ECO:0007669"/>
    <property type="project" value="TreeGrafter"/>
</dbReference>
<dbReference type="Pfam" id="PF00153">
    <property type="entry name" value="Mito_carr"/>
    <property type="match status" value="3"/>
</dbReference>
<evidence type="ECO:0000256" key="10">
    <source>
        <dbReference type="PROSITE-ProRule" id="PRU00282"/>
    </source>
</evidence>
<dbReference type="OrthoDB" id="269120at2759"/>
<keyword evidence="4 10" id="KW-0812">Transmembrane</keyword>
<dbReference type="WBParaSite" id="HNAJ_0000190301-mRNA-1">
    <property type="protein sequence ID" value="HNAJ_0000190301-mRNA-1"/>
    <property type="gene ID" value="HNAJ_0000190301"/>
</dbReference>
<evidence type="ECO:0000313" key="12">
    <source>
        <dbReference type="EMBL" id="VDN97761.1"/>
    </source>
</evidence>
<evidence type="ECO:0000313" key="14">
    <source>
        <dbReference type="WBParaSite" id="HNAJ_0000190301-mRNA-1"/>
    </source>
</evidence>
<keyword evidence="9 10" id="KW-0472">Membrane</keyword>
<organism evidence="14">
    <name type="scientific">Rodentolepis nana</name>
    <name type="common">Dwarf tapeworm</name>
    <name type="synonym">Hymenolepis nana</name>
    <dbReference type="NCBI Taxonomy" id="102285"/>
    <lineage>
        <taxon>Eukaryota</taxon>
        <taxon>Metazoa</taxon>
        <taxon>Spiralia</taxon>
        <taxon>Lophotrochozoa</taxon>
        <taxon>Platyhelminthes</taxon>
        <taxon>Cestoda</taxon>
        <taxon>Eucestoda</taxon>
        <taxon>Cyclophyllidea</taxon>
        <taxon>Hymenolepididae</taxon>
        <taxon>Rodentolepis</taxon>
    </lineage>
</organism>
<evidence type="ECO:0000256" key="6">
    <source>
        <dbReference type="ARBA" id="ARBA00022792"/>
    </source>
</evidence>
<proteinExistence type="inferred from homology"/>
<dbReference type="Proteomes" id="UP000278807">
    <property type="component" value="Unassembled WGS sequence"/>
</dbReference>
<reference evidence="12 13" key="2">
    <citation type="submission" date="2018-11" db="EMBL/GenBank/DDBJ databases">
        <authorList>
            <consortium name="Pathogen Informatics"/>
        </authorList>
    </citation>
    <scope>NUCLEOTIDE SEQUENCE [LARGE SCALE GENOMIC DNA]</scope>
</reference>
<keyword evidence="6" id="KW-0999">Mitochondrion inner membrane</keyword>
<accession>A0A0R3T4C2</accession>
<dbReference type="InterPro" id="IPR023395">
    <property type="entry name" value="MCP_dom_sf"/>
</dbReference>
<keyword evidence="5" id="KW-0677">Repeat</keyword>
<comment type="similarity">
    <text evidence="2 11">Belongs to the mitochondrial carrier (TC 2.A.29) family.</text>
</comment>
<keyword evidence="13" id="KW-1185">Reference proteome</keyword>
<protein>
    <submittedName>
        <fullName evidence="14">Mitochondrial carrier protein</fullName>
    </submittedName>
</protein>
<keyword evidence="7" id="KW-1133">Transmembrane helix</keyword>
<evidence type="ECO:0000256" key="4">
    <source>
        <dbReference type="ARBA" id="ARBA00022692"/>
    </source>
</evidence>
<evidence type="ECO:0000256" key="7">
    <source>
        <dbReference type="ARBA" id="ARBA00022989"/>
    </source>
</evidence>